<reference evidence="2" key="1">
    <citation type="submission" date="2023-07" db="EMBL/GenBank/DDBJ databases">
        <authorList>
            <consortium name="CYATHOMIX"/>
        </authorList>
    </citation>
    <scope>NUCLEOTIDE SEQUENCE</scope>
    <source>
        <strain evidence="2">N/A</strain>
    </source>
</reference>
<protein>
    <recommendedName>
        <fullName evidence="4">Receptor L-domain domain-containing protein</fullName>
    </recommendedName>
</protein>
<feature type="signal peptide" evidence="1">
    <location>
        <begin position="1"/>
        <end position="19"/>
    </location>
</feature>
<gene>
    <name evidence="2" type="ORF">CYNAS_LOCUS13418</name>
</gene>
<dbReference type="Proteomes" id="UP001176961">
    <property type="component" value="Unassembled WGS sequence"/>
</dbReference>
<evidence type="ECO:0008006" key="4">
    <source>
        <dbReference type="Google" id="ProtNLM"/>
    </source>
</evidence>
<evidence type="ECO:0000313" key="2">
    <source>
        <dbReference type="EMBL" id="CAJ0601435.1"/>
    </source>
</evidence>
<feature type="chain" id="PRO_5041322279" description="Receptor L-domain domain-containing protein" evidence="1">
    <location>
        <begin position="20"/>
        <end position="432"/>
    </location>
</feature>
<accession>A0AA36GZV1</accession>
<comment type="caution">
    <text evidence="2">The sequence shown here is derived from an EMBL/GenBank/DDBJ whole genome shotgun (WGS) entry which is preliminary data.</text>
</comment>
<evidence type="ECO:0000256" key="1">
    <source>
        <dbReference type="SAM" id="SignalP"/>
    </source>
</evidence>
<name>A0AA36GZV1_CYLNA</name>
<organism evidence="2 3">
    <name type="scientific">Cylicocyclus nassatus</name>
    <name type="common">Nematode worm</name>
    <dbReference type="NCBI Taxonomy" id="53992"/>
    <lineage>
        <taxon>Eukaryota</taxon>
        <taxon>Metazoa</taxon>
        <taxon>Ecdysozoa</taxon>
        <taxon>Nematoda</taxon>
        <taxon>Chromadorea</taxon>
        <taxon>Rhabditida</taxon>
        <taxon>Rhabditina</taxon>
        <taxon>Rhabditomorpha</taxon>
        <taxon>Strongyloidea</taxon>
        <taxon>Strongylidae</taxon>
        <taxon>Cylicocyclus</taxon>
    </lineage>
</organism>
<sequence>MSAMMSISILVAILTCVGAELCQIHNANDLTNAKVCTELELYANDEVMKSPLLFDKIRMATTYRHFELNGTKLEKISEAREVLLPKGATVTILDNANLQELPKFNIVDANAIKLSVIGNPKLDTRQLLMECEKKRCSQDTLNSIQVPYSCRAIAPLPATCRIVFGTIPLHLHHYSWGTIEILYGTITLENSQLKRAPKLEMLEQVIQLKNTPVLVVKNNSKLEEIDSLLDLNYVIIDNQTGPVQIEKNPNLCIGVNHADNLFVKRYMKNVDPCIYGRKMVEVSENRKARELQEGNVEPSTGYEYETASDYEGDYENTRTTEPEPIEITSNGAPPAPPAVNFLTTEGDKNPEMTTVDQNMTRISASEVPRVESSESLVVITKTEIDGTTESVTSSTTKKQGGLKGFIEKILPKSGSEETYLFSSIFLLSIGIV</sequence>
<dbReference type="SUPFAM" id="SSF52058">
    <property type="entry name" value="L domain-like"/>
    <property type="match status" value="1"/>
</dbReference>
<evidence type="ECO:0000313" key="3">
    <source>
        <dbReference type="Proteomes" id="UP001176961"/>
    </source>
</evidence>
<dbReference type="EMBL" id="CATQJL010000305">
    <property type="protein sequence ID" value="CAJ0601435.1"/>
    <property type="molecule type" value="Genomic_DNA"/>
</dbReference>
<proteinExistence type="predicted"/>
<dbReference type="AlphaFoldDB" id="A0AA36GZV1"/>
<keyword evidence="3" id="KW-1185">Reference proteome</keyword>
<keyword evidence="1" id="KW-0732">Signal</keyword>